<dbReference type="GO" id="GO:0034272">
    <property type="term" value="C:phosphatidylinositol 3-kinase complex, class III, type II"/>
    <property type="evidence" value="ECO:0007669"/>
    <property type="project" value="TreeGrafter"/>
</dbReference>
<dbReference type="Pfam" id="PF00613">
    <property type="entry name" value="PI3Ka"/>
    <property type="match status" value="1"/>
</dbReference>
<dbReference type="InterPro" id="IPR057756">
    <property type="entry name" value="PI3-kinase_type3/VPS34_cat"/>
</dbReference>
<dbReference type="InterPro" id="IPR008290">
    <property type="entry name" value="PI3K_Vps34"/>
</dbReference>
<dbReference type="GO" id="GO:0006897">
    <property type="term" value="P:endocytosis"/>
    <property type="evidence" value="ECO:0007669"/>
    <property type="project" value="TreeGrafter"/>
</dbReference>
<dbReference type="PROSITE" id="PS51547">
    <property type="entry name" value="C2_PI3K"/>
    <property type="match status" value="1"/>
</dbReference>
<dbReference type="Gene3D" id="1.10.1070.11">
    <property type="entry name" value="Phosphatidylinositol 3-/4-kinase, catalytic domain"/>
    <property type="match status" value="1"/>
</dbReference>
<comment type="catalytic activity">
    <reaction evidence="9">
        <text>a 1,2-diacyl-sn-glycero-3-phospho-(1D-myo-inositol) + ATP = a 1,2-diacyl-sn-glycero-3-phospho-(1D-myo-inositol-3-phosphate) + ADP + H(+)</text>
        <dbReference type="Rhea" id="RHEA:12709"/>
        <dbReference type="ChEBI" id="CHEBI:15378"/>
        <dbReference type="ChEBI" id="CHEBI:30616"/>
        <dbReference type="ChEBI" id="CHEBI:57880"/>
        <dbReference type="ChEBI" id="CHEBI:58088"/>
        <dbReference type="ChEBI" id="CHEBI:456216"/>
        <dbReference type="EC" id="2.7.1.137"/>
    </reaction>
    <physiologicalReaction direction="left-to-right" evidence="9">
        <dbReference type="Rhea" id="RHEA:12710"/>
    </physiologicalReaction>
</comment>
<dbReference type="GO" id="GO:0016303">
    <property type="term" value="F:1-phosphatidylinositol-3-kinase activity"/>
    <property type="evidence" value="ECO:0007669"/>
    <property type="project" value="UniProtKB-UniRule"/>
</dbReference>
<evidence type="ECO:0000256" key="1">
    <source>
        <dbReference type="ARBA" id="ARBA00004150"/>
    </source>
</evidence>
<dbReference type="InterPro" id="IPR035892">
    <property type="entry name" value="C2_domain_sf"/>
</dbReference>
<evidence type="ECO:0000256" key="13">
    <source>
        <dbReference type="PIRNR" id="PIRNR000587"/>
    </source>
</evidence>
<dbReference type="GO" id="GO:0000407">
    <property type="term" value="C:phagophore assembly site"/>
    <property type="evidence" value="ECO:0007669"/>
    <property type="project" value="TreeGrafter"/>
</dbReference>
<gene>
    <name evidence="17" type="ORF">OGATHE_000829</name>
</gene>
<dbReference type="PANTHER" id="PTHR10048">
    <property type="entry name" value="PHOSPHATIDYLINOSITOL KINASE"/>
    <property type="match status" value="1"/>
</dbReference>
<feature type="domain" description="PIK helical" evidence="15">
    <location>
        <begin position="327"/>
        <end position="595"/>
    </location>
</feature>
<dbReference type="GO" id="GO:0034271">
    <property type="term" value="C:phosphatidylinositol 3-kinase complex, class III, type I"/>
    <property type="evidence" value="ECO:0007669"/>
    <property type="project" value="TreeGrafter"/>
</dbReference>
<keyword evidence="5 13" id="KW-0808">Transferase</keyword>
<dbReference type="SUPFAM" id="SSF49562">
    <property type="entry name" value="C2 domain (Calcium/lipid-binding domain, CaLB)"/>
    <property type="match status" value="1"/>
</dbReference>
<dbReference type="Pfam" id="PF00792">
    <property type="entry name" value="PI3K_C2"/>
    <property type="match status" value="1"/>
</dbReference>
<reference evidence="17" key="1">
    <citation type="journal article" date="2021" name="Open Biol.">
        <title>Shared evolutionary footprints suggest mitochondrial oxidative damage underlies multiple complex I losses in fungi.</title>
        <authorList>
            <person name="Schikora-Tamarit M.A."/>
            <person name="Marcet-Houben M."/>
            <person name="Nosek J."/>
            <person name="Gabaldon T."/>
        </authorList>
    </citation>
    <scope>NUCLEOTIDE SEQUENCE</scope>
    <source>
        <strain evidence="17">NCAIM Y.01608</strain>
    </source>
</reference>
<dbReference type="InterPro" id="IPR011009">
    <property type="entry name" value="Kinase-like_dom_sf"/>
</dbReference>
<dbReference type="Gene3D" id="3.30.1010.10">
    <property type="entry name" value="Phosphatidylinositol 3-kinase Catalytic Subunit, Chain A, domain 4"/>
    <property type="match status" value="1"/>
</dbReference>
<feature type="domain" description="C2 PI3K-type" evidence="16">
    <location>
        <begin position="37"/>
        <end position="202"/>
    </location>
</feature>
<dbReference type="SUPFAM" id="SSF56112">
    <property type="entry name" value="Protein kinase-like (PK-like)"/>
    <property type="match status" value="1"/>
</dbReference>
<dbReference type="InterPro" id="IPR015433">
    <property type="entry name" value="PI3/4_kinase"/>
</dbReference>
<keyword evidence="6 13" id="KW-0547">Nucleotide-binding</keyword>
<dbReference type="GO" id="GO:0048015">
    <property type="term" value="P:phosphatidylinositol-mediated signaling"/>
    <property type="evidence" value="ECO:0007669"/>
    <property type="project" value="TreeGrafter"/>
</dbReference>
<dbReference type="CDD" id="cd00896">
    <property type="entry name" value="PI3Kc_III"/>
    <property type="match status" value="1"/>
</dbReference>
<dbReference type="PIRSF" id="PIRSF000587">
    <property type="entry name" value="PI3K_Vps34"/>
    <property type="match status" value="1"/>
</dbReference>
<comment type="subcellular location">
    <subcellularLocation>
        <location evidence="2">Endosome membrane</location>
        <topology evidence="2">Peripheral membrane protein</topology>
    </subcellularLocation>
    <subcellularLocation>
        <location evidence="1">Golgi apparatus</location>
        <location evidence="1">trans-Golgi network membrane</location>
        <topology evidence="1">Peripheral membrane protein</topology>
    </subcellularLocation>
</comment>
<dbReference type="Proteomes" id="UP000788993">
    <property type="component" value="Unassembled WGS sequence"/>
</dbReference>
<dbReference type="InterPro" id="IPR036940">
    <property type="entry name" value="PI3/4_kinase_cat_sf"/>
</dbReference>
<dbReference type="SUPFAM" id="SSF48371">
    <property type="entry name" value="ARM repeat"/>
    <property type="match status" value="1"/>
</dbReference>
<evidence type="ECO:0000256" key="12">
    <source>
        <dbReference type="ARBA" id="ARBA00061999"/>
    </source>
</evidence>
<dbReference type="GO" id="GO:0000045">
    <property type="term" value="P:autophagosome assembly"/>
    <property type="evidence" value="ECO:0007669"/>
    <property type="project" value="TreeGrafter"/>
</dbReference>
<evidence type="ECO:0000256" key="11">
    <source>
        <dbReference type="ARBA" id="ARBA00059175"/>
    </source>
</evidence>
<dbReference type="PANTHER" id="PTHR10048:SF7">
    <property type="entry name" value="PHOSPHATIDYLINOSITOL 3-KINASE CATALYTIC SUBUNIT TYPE 3"/>
    <property type="match status" value="1"/>
</dbReference>
<dbReference type="EC" id="2.7.1.137" evidence="4 13"/>
<dbReference type="Gene3D" id="1.25.40.70">
    <property type="entry name" value="Phosphatidylinositol 3-kinase, accessory domain (PIK)"/>
    <property type="match status" value="1"/>
</dbReference>
<accession>A0A9P8PTJ9</accession>
<dbReference type="GO" id="GO:0005777">
    <property type="term" value="C:peroxisome"/>
    <property type="evidence" value="ECO:0007669"/>
    <property type="project" value="TreeGrafter"/>
</dbReference>
<evidence type="ECO:0000256" key="3">
    <source>
        <dbReference type="ARBA" id="ARBA00006209"/>
    </source>
</evidence>
<comment type="similarity">
    <text evidence="3">Belongs to the PI3/PI4-kinase family. Type III PI4K subfamily.</text>
</comment>
<dbReference type="InterPro" id="IPR042236">
    <property type="entry name" value="PI3K_accessory_sf"/>
</dbReference>
<evidence type="ECO:0000259" key="15">
    <source>
        <dbReference type="PROSITE" id="PS51545"/>
    </source>
</evidence>
<dbReference type="GO" id="GO:0005794">
    <property type="term" value="C:Golgi apparatus"/>
    <property type="evidence" value="ECO:0007669"/>
    <property type="project" value="UniProtKB-SubCell"/>
</dbReference>
<dbReference type="InterPro" id="IPR000403">
    <property type="entry name" value="PI3/4_kinase_cat_dom"/>
</dbReference>
<evidence type="ECO:0000256" key="4">
    <source>
        <dbReference type="ARBA" id="ARBA00012073"/>
    </source>
</evidence>
<dbReference type="Gene3D" id="2.60.40.150">
    <property type="entry name" value="C2 domain"/>
    <property type="match status" value="1"/>
</dbReference>
<organism evidence="17 18">
    <name type="scientific">Ogataea polymorpha</name>
    <dbReference type="NCBI Taxonomy" id="460523"/>
    <lineage>
        <taxon>Eukaryota</taxon>
        <taxon>Fungi</taxon>
        <taxon>Dikarya</taxon>
        <taxon>Ascomycota</taxon>
        <taxon>Saccharomycotina</taxon>
        <taxon>Pichiomycetes</taxon>
        <taxon>Pichiales</taxon>
        <taxon>Pichiaceae</taxon>
        <taxon>Ogataea</taxon>
    </lineage>
</organism>
<evidence type="ECO:0000256" key="5">
    <source>
        <dbReference type="ARBA" id="ARBA00022679"/>
    </source>
</evidence>
<dbReference type="GO" id="GO:0010008">
    <property type="term" value="C:endosome membrane"/>
    <property type="evidence" value="ECO:0007669"/>
    <property type="project" value="UniProtKB-SubCell"/>
</dbReference>
<keyword evidence="8 13" id="KW-0067">ATP-binding</keyword>
<proteinExistence type="inferred from homology"/>
<evidence type="ECO:0000259" key="16">
    <source>
        <dbReference type="PROSITE" id="PS51547"/>
    </source>
</evidence>
<evidence type="ECO:0000256" key="7">
    <source>
        <dbReference type="ARBA" id="ARBA00022777"/>
    </source>
</evidence>
<dbReference type="EMBL" id="JAEUBD010000108">
    <property type="protein sequence ID" value="KAH3677355.1"/>
    <property type="molecule type" value="Genomic_DNA"/>
</dbReference>
<keyword evidence="7 13" id="KW-0418">Kinase</keyword>
<dbReference type="InterPro" id="IPR016024">
    <property type="entry name" value="ARM-type_fold"/>
</dbReference>
<name>A0A9P8PTJ9_9ASCO</name>
<evidence type="ECO:0000256" key="2">
    <source>
        <dbReference type="ARBA" id="ARBA00004481"/>
    </source>
</evidence>
<dbReference type="GO" id="GO:0005524">
    <property type="term" value="F:ATP binding"/>
    <property type="evidence" value="ECO:0007669"/>
    <property type="project" value="UniProtKB-UniRule"/>
</dbReference>
<evidence type="ECO:0000313" key="18">
    <source>
        <dbReference type="Proteomes" id="UP000788993"/>
    </source>
</evidence>
<reference evidence="17" key="2">
    <citation type="submission" date="2021-01" db="EMBL/GenBank/DDBJ databases">
        <authorList>
            <person name="Schikora-Tamarit M.A."/>
        </authorList>
    </citation>
    <scope>NUCLEOTIDE SEQUENCE</scope>
    <source>
        <strain evidence="17">NCAIM Y.01608</strain>
    </source>
</reference>
<comment type="function">
    <text evidence="11">Multifunctional phosphatidylinositol 3-kinase involved in acidification of vacuoles, pH-dependent cell growth, and autophagocytosis. Plays an important role in protein transport and virulence. Component of the autophagy-specific VPS34 PI3-kinase complex I essential to recruit the ATG8-phosphatidylinositol conjugate and the ATG12-ATG5 conjugate to the pre-autophagosomal structure. Also involved in endosome-to-Golgi retrograde transport as part of the VPS34 PI3-kinase complex II. This second complex is required for the endosome-to-Golgi retrieval of PEP1 and KEX2, and the recruitment of VPS5 and VPS7, two components of the retromer complex, to endosomal membranes (probably through the synthesis of a specific pool of phosphatidylinositol 3-phosphate recruiting the retromer to the endosomes). Finally, it might also be involved in ethanol tolerance and cell wall integrity.</text>
</comment>
<dbReference type="InterPro" id="IPR018936">
    <property type="entry name" value="PI3/4_kinase_CS"/>
</dbReference>
<dbReference type="FunFam" id="1.10.1070.11:FF:000002">
    <property type="entry name" value="Phosphatidylinositol 3-kinase catalytic subunit type 3"/>
    <property type="match status" value="1"/>
</dbReference>
<dbReference type="SMART" id="SM00145">
    <property type="entry name" value="PI3Ka"/>
    <property type="match status" value="1"/>
</dbReference>
<dbReference type="PROSITE" id="PS51545">
    <property type="entry name" value="PIK_HELICAL"/>
    <property type="match status" value="1"/>
</dbReference>
<evidence type="ECO:0000256" key="10">
    <source>
        <dbReference type="ARBA" id="ARBA00041128"/>
    </source>
</evidence>
<protein>
    <recommendedName>
        <fullName evidence="10 13">Phosphatidylinositol 3-kinase VPS34</fullName>
        <ecNumber evidence="4 13">2.7.1.137</ecNumber>
    </recommendedName>
</protein>
<dbReference type="InterPro" id="IPR002420">
    <property type="entry name" value="PI3K-type_C2_dom"/>
</dbReference>
<dbReference type="SMART" id="SM00146">
    <property type="entry name" value="PI3Kc"/>
    <property type="match status" value="1"/>
</dbReference>
<evidence type="ECO:0000313" key="17">
    <source>
        <dbReference type="EMBL" id="KAH3677355.1"/>
    </source>
</evidence>
<sequence length="1016" mass="117170">MNYDSKSQNSVSFCLSKDLKLPLRFRINGLNDYTQRIAQCLSLEKRSATSRIIQAKLKDQPINEIYVYVYVESSGKQLTVPVLTSVAYSSGNSKNSSRGNWIHLPIDYSQLPLDAVLVLSLFNYKLKTGSENKLGECRLYMFNQENCTLMKGYQRLKVDFADGKTEVDQQKQSQMQILETKLKQREHGDTSRAEWLDQLTFRRIEQINAKEAAKLKQQLLITKRTGDVHINLELAQFEIPIVYSDVKYATLNITTSESHVMNAVARNNVSNRDQLLFNEIKLSNLEDLKKQKRPTIFDPDQYRSEIIEDPIESKFRRLERTHQSSSLDKDIKPTLKLRAELTKILHKQFFEKLSQKEKNMIWKYRFFLLNNLILNKNNTEFNNFVINFIKCIDWEDDFEVNEFLVIINNLNTDPYSNVFIQKMEIVDCLELLSANYKNYIVRNMALERLRLASDDDLEMYMVQLVQCIKNEANYVSPRTDIDDDGEGDNNSEENSEFLDFEDSTYTTNSSEFQVINTEEEDPVVKLLNNPNITNPEGKIIEKLPKLQSPLAKFLIERSIDSERLSNFFYWNLKVEVDDERERYRFAPGNIRAANAAEQTEYAPEQTARGSQVPANCVKHIFLRTLLHFVANLGVSRNGSDKIWTLRNQVELIARLHSISKTIKIDFKKDPTQKKIEALKALLAQKFKATKLKSSRKSMSEYESLLDFAPVQLPLDPSVHVTGTIPEESSVFKSSLNPLKIVFKTIEGPPYPIMYKIGDDLRQDQFVIQIMTLVERILLNENLDMKLKPYKIMALGAVEGLIQFIPNSSLSSILQKHSTILTYLQTYNPDPEAPLGVKSEVMDNYVRSCAGYCVLTYILGVGDRHLENLLLTTDGYFFHADFGYILGQDPKPFPPLMKLPIQIIEGMGGLNNENYQKFCNYCFITYITLRKNASLILNIFQLMIDSSIPVLRTSGSNGVSNETEKFELIWKIQEKFMLELNDEEAVLHFQNLINDSVNAFLPVVIDRLHSLAQYWRA</sequence>
<comment type="caution">
    <text evidence="17">The sequence shown here is derived from an EMBL/GenBank/DDBJ whole genome shotgun (WGS) entry which is preliminary data.</text>
</comment>
<dbReference type="CDD" id="cd00870">
    <property type="entry name" value="PI3Ka_III"/>
    <property type="match status" value="1"/>
</dbReference>
<dbReference type="PROSITE" id="PS50290">
    <property type="entry name" value="PI3_4_KINASE_3"/>
    <property type="match status" value="1"/>
</dbReference>
<comment type="subunit">
    <text evidence="12">Component of the autophagy-specific VPS34 PI3-kinase complex I composed of at least VPS15, VPS30, VPS34, and of the VPS34 PI3-kinase complex II composed of VPS15, VPS30, VPS34 and VPS38. Interacts with VMNA7.</text>
</comment>
<evidence type="ECO:0000256" key="9">
    <source>
        <dbReference type="ARBA" id="ARBA00023985"/>
    </source>
</evidence>
<dbReference type="AlphaFoldDB" id="A0A9P8PTJ9"/>
<dbReference type="InterPro" id="IPR001263">
    <property type="entry name" value="PI3K_accessory_dom"/>
</dbReference>
<evidence type="ECO:0000256" key="8">
    <source>
        <dbReference type="ARBA" id="ARBA00022840"/>
    </source>
</evidence>
<dbReference type="FunFam" id="3.30.1010.10:FF:000002">
    <property type="entry name" value="Phosphatidylinositol 3-kinase catalytic subunit type 3"/>
    <property type="match status" value="1"/>
</dbReference>
<feature type="domain" description="PI3K/PI4K catalytic" evidence="14">
    <location>
        <begin position="724"/>
        <end position="1000"/>
    </location>
</feature>
<keyword evidence="18" id="KW-1185">Reference proteome</keyword>
<dbReference type="Pfam" id="PF00454">
    <property type="entry name" value="PI3_PI4_kinase"/>
    <property type="match status" value="1"/>
</dbReference>
<evidence type="ECO:0000256" key="6">
    <source>
        <dbReference type="ARBA" id="ARBA00022741"/>
    </source>
</evidence>
<evidence type="ECO:0000259" key="14">
    <source>
        <dbReference type="PROSITE" id="PS50290"/>
    </source>
</evidence>
<dbReference type="PROSITE" id="PS00916">
    <property type="entry name" value="PI3_4_KINASE_2"/>
    <property type="match status" value="1"/>
</dbReference>